<dbReference type="PANTHER" id="PTHR12001:SF69">
    <property type="entry name" value="ALL TRANS-POLYPRENYL-DIPHOSPHATE SYNTHASE PDSS1"/>
    <property type="match status" value="1"/>
</dbReference>
<dbReference type="PROSITE" id="PS00723">
    <property type="entry name" value="POLYPRENYL_SYNTHASE_1"/>
    <property type="match status" value="1"/>
</dbReference>
<dbReference type="SUPFAM" id="SSF48576">
    <property type="entry name" value="Terpenoid synthases"/>
    <property type="match status" value="1"/>
</dbReference>
<organism evidence="7 8">
    <name type="scientific">Lacticaseibacillus manihotivorans DSM 13343 = JCM 12514</name>
    <dbReference type="NCBI Taxonomy" id="1423769"/>
    <lineage>
        <taxon>Bacteria</taxon>
        <taxon>Bacillati</taxon>
        <taxon>Bacillota</taxon>
        <taxon>Bacilli</taxon>
        <taxon>Lactobacillales</taxon>
        <taxon>Lactobacillaceae</taxon>
        <taxon>Lacticaseibacillus</taxon>
    </lineage>
</organism>
<evidence type="ECO:0000256" key="2">
    <source>
        <dbReference type="ARBA" id="ARBA00006706"/>
    </source>
</evidence>
<dbReference type="Proteomes" id="UP000051790">
    <property type="component" value="Unassembled WGS sequence"/>
</dbReference>
<dbReference type="InterPro" id="IPR008949">
    <property type="entry name" value="Isoprenoid_synthase_dom_sf"/>
</dbReference>
<dbReference type="PANTHER" id="PTHR12001">
    <property type="entry name" value="GERANYLGERANYL PYROPHOSPHATE SYNTHASE"/>
    <property type="match status" value="1"/>
</dbReference>
<evidence type="ECO:0000313" key="8">
    <source>
        <dbReference type="Proteomes" id="UP000051790"/>
    </source>
</evidence>
<dbReference type="Gene3D" id="1.10.600.10">
    <property type="entry name" value="Farnesyl Diphosphate Synthase"/>
    <property type="match status" value="1"/>
</dbReference>
<evidence type="ECO:0000256" key="6">
    <source>
        <dbReference type="RuleBase" id="RU004466"/>
    </source>
</evidence>
<keyword evidence="5" id="KW-0460">Magnesium</keyword>
<keyword evidence="4" id="KW-0479">Metal-binding</keyword>
<dbReference type="PATRIC" id="fig|1423769.4.peg.666"/>
<name>A0A0R1QWM3_9LACO</name>
<comment type="cofactor">
    <cofactor evidence="1">
        <name>Mg(2+)</name>
        <dbReference type="ChEBI" id="CHEBI:18420"/>
    </cofactor>
</comment>
<dbReference type="GO" id="GO:0004659">
    <property type="term" value="F:prenyltransferase activity"/>
    <property type="evidence" value="ECO:0007669"/>
    <property type="project" value="InterPro"/>
</dbReference>
<keyword evidence="3 6" id="KW-0808">Transferase</keyword>
<dbReference type="GO" id="GO:0008299">
    <property type="term" value="P:isoprenoid biosynthetic process"/>
    <property type="evidence" value="ECO:0007669"/>
    <property type="project" value="InterPro"/>
</dbReference>
<dbReference type="EMBL" id="AZEU01000120">
    <property type="protein sequence ID" value="KRL45635.1"/>
    <property type="molecule type" value="Genomic_DNA"/>
</dbReference>
<dbReference type="RefSeq" id="WP_054718193.1">
    <property type="nucleotide sequence ID" value="NZ_AZEU01000120.1"/>
</dbReference>
<dbReference type="AlphaFoldDB" id="A0A0R1QWM3"/>
<reference evidence="7 8" key="1">
    <citation type="journal article" date="2015" name="Genome Announc.">
        <title>Expanding the biotechnology potential of lactobacilli through comparative genomics of 213 strains and associated genera.</title>
        <authorList>
            <person name="Sun Z."/>
            <person name="Harris H.M."/>
            <person name="McCann A."/>
            <person name="Guo C."/>
            <person name="Argimon S."/>
            <person name="Zhang W."/>
            <person name="Yang X."/>
            <person name="Jeffery I.B."/>
            <person name="Cooney J.C."/>
            <person name="Kagawa T.F."/>
            <person name="Liu W."/>
            <person name="Song Y."/>
            <person name="Salvetti E."/>
            <person name="Wrobel A."/>
            <person name="Rasinkangas P."/>
            <person name="Parkhill J."/>
            <person name="Rea M.C."/>
            <person name="O'Sullivan O."/>
            <person name="Ritari J."/>
            <person name="Douillard F.P."/>
            <person name="Paul Ross R."/>
            <person name="Yang R."/>
            <person name="Briner A.E."/>
            <person name="Felis G.E."/>
            <person name="de Vos W.M."/>
            <person name="Barrangou R."/>
            <person name="Klaenhammer T.R."/>
            <person name="Caufield P.W."/>
            <person name="Cui Y."/>
            <person name="Zhang H."/>
            <person name="O'Toole P.W."/>
        </authorList>
    </citation>
    <scope>NUCLEOTIDE SEQUENCE [LARGE SCALE GENOMIC DNA]</scope>
    <source>
        <strain evidence="7 8">DSM 13343</strain>
    </source>
</reference>
<sequence>MLIHPMWADYPEVASELTATLQLIQQEIKPQNTKVADALVEMINAGGKLLRPAYCLLFSQFAKNRDADKMIALAAAVEALHNATLVHDDIIDKSKVRRGLPTISAQFGEDVAVYAGDYLFVVCFKLIAKYASDLRSVQQDAGSMEKLLNGELEQMATRYNYDMDIDHYLSQVSGKTGQLFALSSFIGTYESGQSLRFAKKVEKIGLNIGIAFQLLDDILDYTADADTLGKPVHEDMKQGVYSAPLILAMSQNRAAFLPYLQKQHAMTADDLQAVMELVAQYQGVEQARAMAAVYTQQALNGLAGLPEAPVKHTLIRLTEQLLRRRS</sequence>
<dbReference type="GO" id="GO:0046872">
    <property type="term" value="F:metal ion binding"/>
    <property type="evidence" value="ECO:0007669"/>
    <property type="project" value="UniProtKB-KW"/>
</dbReference>
<dbReference type="Pfam" id="PF00348">
    <property type="entry name" value="polyprenyl_synt"/>
    <property type="match status" value="1"/>
</dbReference>
<dbReference type="InterPro" id="IPR033749">
    <property type="entry name" value="Polyprenyl_synt_CS"/>
</dbReference>
<evidence type="ECO:0000256" key="5">
    <source>
        <dbReference type="ARBA" id="ARBA00022842"/>
    </source>
</evidence>
<comment type="similarity">
    <text evidence="2 6">Belongs to the FPP/GGPP synthase family.</text>
</comment>
<dbReference type="CDD" id="cd00685">
    <property type="entry name" value="Trans_IPPS_HT"/>
    <property type="match status" value="1"/>
</dbReference>
<dbReference type="SFLD" id="SFLDS00005">
    <property type="entry name" value="Isoprenoid_Synthase_Type_I"/>
    <property type="match status" value="1"/>
</dbReference>
<evidence type="ECO:0000256" key="1">
    <source>
        <dbReference type="ARBA" id="ARBA00001946"/>
    </source>
</evidence>
<evidence type="ECO:0000256" key="3">
    <source>
        <dbReference type="ARBA" id="ARBA00022679"/>
    </source>
</evidence>
<protein>
    <submittedName>
        <fullName evidence="7">Trans-hexaprenyltranstransferase, component II</fullName>
    </submittedName>
</protein>
<gene>
    <name evidence="7" type="ORF">FD01_GL000625</name>
</gene>
<dbReference type="PROSITE" id="PS00444">
    <property type="entry name" value="POLYPRENYL_SYNTHASE_2"/>
    <property type="match status" value="1"/>
</dbReference>
<evidence type="ECO:0000313" key="7">
    <source>
        <dbReference type="EMBL" id="KRL45635.1"/>
    </source>
</evidence>
<keyword evidence="8" id="KW-1185">Reference proteome</keyword>
<accession>A0A0R1QWM3</accession>
<evidence type="ECO:0000256" key="4">
    <source>
        <dbReference type="ARBA" id="ARBA00022723"/>
    </source>
</evidence>
<dbReference type="InterPro" id="IPR000092">
    <property type="entry name" value="Polyprenyl_synt"/>
</dbReference>
<comment type="caution">
    <text evidence="7">The sequence shown here is derived from an EMBL/GenBank/DDBJ whole genome shotgun (WGS) entry which is preliminary data.</text>
</comment>
<dbReference type="OrthoDB" id="9805316at2"/>
<proteinExistence type="inferred from homology"/>